<name>A0ABS1D7K7_9PROT</name>
<proteinExistence type="predicted"/>
<protein>
    <submittedName>
        <fullName evidence="2">Uncharacterized protein</fullName>
    </submittedName>
</protein>
<dbReference type="RefSeq" id="WP_200306780.1">
    <property type="nucleotide sequence ID" value="NZ_NRSG01000577.1"/>
</dbReference>
<gene>
    <name evidence="2" type="ORF">CKO45_30285</name>
</gene>
<keyword evidence="1" id="KW-0732">Signal</keyword>
<evidence type="ECO:0000256" key="1">
    <source>
        <dbReference type="SAM" id="SignalP"/>
    </source>
</evidence>
<sequence length="79" mass="7365">MTAPRGMLLLLALVLAGSAAAAGSLATLLALRGASPATAPLAQAATPGCGAALLAMPATDPQAVLAAALGQPPAPALPD</sequence>
<feature type="chain" id="PRO_5045442049" evidence="1">
    <location>
        <begin position="22"/>
        <end position="79"/>
    </location>
</feature>
<organism evidence="2 3">
    <name type="scientific">Paracraurococcus ruber</name>
    <dbReference type="NCBI Taxonomy" id="77675"/>
    <lineage>
        <taxon>Bacteria</taxon>
        <taxon>Pseudomonadati</taxon>
        <taxon>Pseudomonadota</taxon>
        <taxon>Alphaproteobacteria</taxon>
        <taxon>Acetobacterales</taxon>
        <taxon>Roseomonadaceae</taxon>
        <taxon>Paracraurococcus</taxon>
    </lineage>
</organism>
<keyword evidence="3" id="KW-1185">Reference proteome</keyword>
<reference evidence="2 3" key="1">
    <citation type="journal article" date="2020" name="Microorganisms">
        <title>Osmotic Adaptation and Compatible Solute Biosynthesis of Phototrophic Bacteria as Revealed from Genome Analyses.</title>
        <authorList>
            <person name="Imhoff J.F."/>
            <person name="Rahn T."/>
            <person name="Kunzel S."/>
            <person name="Keller A."/>
            <person name="Neulinger S.C."/>
        </authorList>
    </citation>
    <scope>NUCLEOTIDE SEQUENCE [LARGE SCALE GENOMIC DNA]</scope>
    <source>
        <strain evidence="2 3">DSM 15382</strain>
    </source>
</reference>
<evidence type="ECO:0000313" key="2">
    <source>
        <dbReference type="EMBL" id="MBK1662470.1"/>
    </source>
</evidence>
<comment type="caution">
    <text evidence="2">The sequence shown here is derived from an EMBL/GenBank/DDBJ whole genome shotgun (WGS) entry which is preliminary data.</text>
</comment>
<feature type="signal peptide" evidence="1">
    <location>
        <begin position="1"/>
        <end position="21"/>
    </location>
</feature>
<dbReference type="Proteomes" id="UP000697995">
    <property type="component" value="Unassembled WGS sequence"/>
</dbReference>
<evidence type="ECO:0000313" key="3">
    <source>
        <dbReference type="Proteomes" id="UP000697995"/>
    </source>
</evidence>
<feature type="non-terminal residue" evidence="2">
    <location>
        <position position="79"/>
    </location>
</feature>
<accession>A0ABS1D7K7</accession>
<dbReference type="EMBL" id="NRSG01000577">
    <property type="protein sequence ID" value="MBK1662470.1"/>
    <property type="molecule type" value="Genomic_DNA"/>
</dbReference>